<gene>
    <name evidence="3" type="ORF">METUNv1_02326</name>
</gene>
<dbReference type="OrthoDB" id="5293692at2"/>
<evidence type="ECO:0000259" key="1">
    <source>
        <dbReference type="Pfam" id="PF07238"/>
    </source>
</evidence>
<dbReference type="RefSeq" id="WP_008061832.1">
    <property type="nucleotide sequence ID" value="NZ_AFHG01000052.1"/>
</dbReference>
<dbReference type="Gene3D" id="2.40.10.220">
    <property type="entry name" value="predicted glycosyltransferase like domains"/>
    <property type="match status" value="1"/>
</dbReference>
<feature type="domain" description="Type III secretion system flagellar brake protein YcgR PilZN" evidence="2">
    <location>
        <begin position="33"/>
        <end position="117"/>
    </location>
</feature>
<accession>F5RDF6</accession>
<protein>
    <recommendedName>
        <fullName evidence="5">Type IV pilus assembly PilZ</fullName>
    </recommendedName>
</protein>
<reference evidence="3 4" key="1">
    <citation type="journal article" date="2011" name="J. Bacteriol.">
        <title>Genome sequence of Methyloversatilis universalis FAM5T, a methylotrophic representative of the order Rhodocyclales.</title>
        <authorList>
            <person name="Kittichotirat W."/>
            <person name="Good N.M."/>
            <person name="Hall R."/>
            <person name="Bringel F."/>
            <person name="Lajus A."/>
            <person name="Medigue C."/>
            <person name="Smalley N.E."/>
            <person name="Beck D."/>
            <person name="Bumgarner R."/>
            <person name="Vuilleumier S."/>
            <person name="Kalyuzhnaya M.G."/>
        </authorList>
    </citation>
    <scope>NUCLEOTIDE SEQUENCE [LARGE SCALE GENOMIC DNA]</scope>
    <source>
        <strain evidence="4">ATCC BAA-1314 / JCM 13912 / FAM5</strain>
    </source>
</reference>
<dbReference type="Proteomes" id="UP000005019">
    <property type="component" value="Unassembled WGS sequence"/>
</dbReference>
<name>F5RDF6_METUF</name>
<dbReference type="SUPFAM" id="SSF141371">
    <property type="entry name" value="PilZ domain-like"/>
    <property type="match status" value="2"/>
</dbReference>
<evidence type="ECO:0000259" key="2">
    <source>
        <dbReference type="Pfam" id="PF12945"/>
    </source>
</evidence>
<evidence type="ECO:0008006" key="5">
    <source>
        <dbReference type="Google" id="ProtNLM"/>
    </source>
</evidence>
<dbReference type="AlphaFoldDB" id="F5RDF6"/>
<dbReference type="InterPro" id="IPR009926">
    <property type="entry name" value="T3SS_YcgR_PilZN"/>
</dbReference>
<comment type="caution">
    <text evidence="3">The sequence shown here is derived from an EMBL/GenBank/DDBJ whole genome shotgun (WGS) entry which is preliminary data.</text>
</comment>
<dbReference type="Pfam" id="PF12945">
    <property type="entry name" value="PilZNR"/>
    <property type="match status" value="1"/>
</dbReference>
<dbReference type="GO" id="GO:0035438">
    <property type="term" value="F:cyclic-di-GMP binding"/>
    <property type="evidence" value="ECO:0007669"/>
    <property type="project" value="InterPro"/>
</dbReference>
<feature type="domain" description="PilZ" evidence="1">
    <location>
        <begin position="124"/>
        <end position="229"/>
    </location>
</feature>
<sequence>MNTRAEPPVEDFARTADAAVVGKDLAFKDLGLKVGDRMVIEPPAKLGEQPGVVKLIGWVNDLSVLVTMPDTRAWAGPPIEGDEIGVRTFSGRHAYGFSTVVGKRSVRPFEYLHLEFPRRISMRQIRNAERIATSISARVTDADEPVPTVVTNLSATGAEVRVWSPGRAVGDKVSLELVLDIHKVRTRIVVTGVIRNQHDTVDTGEPAYGVEFEDLNAQTSVFLKSYVYQNLVEQPHRRL</sequence>
<dbReference type="EMBL" id="AFHG01000052">
    <property type="protein sequence ID" value="EGK70940.1"/>
    <property type="molecule type" value="Genomic_DNA"/>
</dbReference>
<organism evidence="3 4">
    <name type="scientific">Methyloversatilis universalis (strain ATCC BAA-1314 / DSM 25237 / JCM 13912 / CCUG 52030 / FAM5)</name>
    <dbReference type="NCBI Taxonomy" id="1000565"/>
    <lineage>
        <taxon>Bacteria</taxon>
        <taxon>Pseudomonadati</taxon>
        <taxon>Pseudomonadota</taxon>
        <taxon>Betaproteobacteria</taxon>
        <taxon>Nitrosomonadales</taxon>
        <taxon>Sterolibacteriaceae</taxon>
        <taxon>Methyloversatilis</taxon>
    </lineage>
</organism>
<dbReference type="STRING" id="1000565.METUNv1_02326"/>
<dbReference type="eggNOG" id="COG5581">
    <property type="taxonomic scope" value="Bacteria"/>
</dbReference>
<keyword evidence="4" id="KW-1185">Reference proteome</keyword>
<evidence type="ECO:0000313" key="3">
    <source>
        <dbReference type="EMBL" id="EGK70940.1"/>
    </source>
</evidence>
<proteinExistence type="predicted"/>
<evidence type="ECO:0000313" key="4">
    <source>
        <dbReference type="Proteomes" id="UP000005019"/>
    </source>
</evidence>
<dbReference type="InterPro" id="IPR009875">
    <property type="entry name" value="PilZ_domain"/>
</dbReference>
<dbReference type="Pfam" id="PF07238">
    <property type="entry name" value="PilZ"/>
    <property type="match status" value="1"/>
</dbReference>